<feature type="transmembrane region" description="Helical" evidence="11">
    <location>
        <begin position="350"/>
        <end position="371"/>
    </location>
</feature>
<keyword evidence="7" id="KW-0862">Zinc</keyword>
<keyword evidence="4 11" id="KW-0812">Transmembrane</keyword>
<feature type="transmembrane region" description="Helical" evidence="11">
    <location>
        <begin position="211"/>
        <end position="233"/>
    </location>
</feature>
<evidence type="ECO:0000256" key="3">
    <source>
        <dbReference type="ARBA" id="ARBA00022670"/>
    </source>
</evidence>
<dbReference type="InterPro" id="IPR050083">
    <property type="entry name" value="HtpX_protease"/>
</dbReference>
<evidence type="ECO:0000313" key="13">
    <source>
        <dbReference type="EMBL" id="QEE15380.1"/>
    </source>
</evidence>
<evidence type="ECO:0000256" key="7">
    <source>
        <dbReference type="ARBA" id="ARBA00022833"/>
    </source>
</evidence>
<evidence type="ECO:0000256" key="10">
    <source>
        <dbReference type="ARBA" id="ARBA00023136"/>
    </source>
</evidence>
<reference evidence="13 14" key="2">
    <citation type="journal article" date="2024" name="Int. J. Syst. Evol. Microbiol.">
        <title>Promethearchaeum syntrophicum gen. nov., sp. nov., an anaerobic, obligately syntrophic archaeon, the first isolate of the lineage 'Asgard' archaea, and proposal of the new archaeal phylum Promethearchaeota phyl. nov. and kingdom Promethearchaeati regn. nov.</title>
        <authorList>
            <person name="Imachi H."/>
            <person name="Nobu M.K."/>
            <person name="Kato S."/>
            <person name="Takaki Y."/>
            <person name="Miyazaki M."/>
            <person name="Miyata M."/>
            <person name="Ogawara M."/>
            <person name="Saito Y."/>
            <person name="Sakai S."/>
            <person name="Tahara Y.O."/>
            <person name="Takano Y."/>
            <person name="Tasumi E."/>
            <person name="Uematsu K."/>
            <person name="Yoshimura T."/>
            <person name="Itoh T."/>
            <person name="Ohkuma M."/>
            <person name="Takai K."/>
        </authorList>
    </citation>
    <scope>NUCLEOTIDE SEQUENCE [LARGE SCALE GENOMIC DNA]</scope>
    <source>
        <strain evidence="13 14">MK-D1</strain>
    </source>
</reference>
<feature type="transmembrane region" description="Helical" evidence="11">
    <location>
        <begin position="91"/>
        <end position="107"/>
    </location>
</feature>
<proteinExistence type="predicted"/>
<evidence type="ECO:0000256" key="8">
    <source>
        <dbReference type="ARBA" id="ARBA00022989"/>
    </source>
</evidence>
<dbReference type="Pfam" id="PF01435">
    <property type="entry name" value="Peptidase_M48"/>
    <property type="match status" value="1"/>
</dbReference>
<evidence type="ECO:0000256" key="5">
    <source>
        <dbReference type="ARBA" id="ARBA00022723"/>
    </source>
</evidence>
<evidence type="ECO:0000256" key="9">
    <source>
        <dbReference type="ARBA" id="ARBA00023049"/>
    </source>
</evidence>
<dbReference type="GeneID" id="41329200"/>
<dbReference type="KEGG" id="psyt:DSAG12_01205"/>
<dbReference type="Gene3D" id="3.30.2010.10">
    <property type="entry name" value="Metalloproteases ('zincins'), catalytic domain"/>
    <property type="match status" value="1"/>
</dbReference>
<feature type="transmembrane region" description="Helical" evidence="11">
    <location>
        <begin position="39"/>
        <end position="56"/>
    </location>
</feature>
<protein>
    <submittedName>
        <fullName evidence="13">M48 family metalloprotease</fullName>
        <ecNumber evidence="13">3.4.24.-</ecNumber>
    </submittedName>
</protein>
<keyword evidence="9 13" id="KW-0482">Metalloprotease</keyword>
<dbReference type="InterPro" id="IPR001915">
    <property type="entry name" value="Peptidase_M48"/>
</dbReference>
<evidence type="ECO:0000259" key="12">
    <source>
        <dbReference type="Pfam" id="PF01435"/>
    </source>
</evidence>
<evidence type="ECO:0000313" key="14">
    <source>
        <dbReference type="Proteomes" id="UP000321408"/>
    </source>
</evidence>
<reference evidence="13 14" key="1">
    <citation type="journal article" date="2020" name="Nature">
        <title>Isolation of an archaeon at the prokaryote-eukaryote interface.</title>
        <authorList>
            <person name="Imachi H."/>
            <person name="Nobu M.K."/>
            <person name="Nakahara N."/>
            <person name="Morono Y."/>
            <person name="Ogawara M."/>
            <person name="Takaki Y."/>
            <person name="Takano Y."/>
            <person name="Uematsu K."/>
            <person name="Ikuta T."/>
            <person name="Ito M."/>
            <person name="Matsui Y."/>
            <person name="Miyazaki M."/>
            <person name="Murata K."/>
            <person name="Saito Y."/>
            <person name="Sakai S."/>
            <person name="Song C."/>
            <person name="Tasumi E."/>
            <person name="Yamanaka Y."/>
            <person name="Yamaguchi T."/>
            <person name="Kamagata Y."/>
            <person name="Tamaki H."/>
            <person name="Takai K."/>
        </authorList>
    </citation>
    <scope>NUCLEOTIDE SEQUENCE [LARGE SCALE GENOMIC DNA]</scope>
    <source>
        <strain evidence="13 14">MK-D1</strain>
    </source>
</reference>
<feature type="transmembrane region" description="Helical" evidence="11">
    <location>
        <begin position="116"/>
        <end position="138"/>
    </location>
</feature>
<organism evidence="13 14">
    <name type="scientific">Promethearchaeum syntrophicum</name>
    <dbReference type="NCBI Taxonomy" id="2594042"/>
    <lineage>
        <taxon>Archaea</taxon>
        <taxon>Promethearchaeati</taxon>
        <taxon>Promethearchaeota</taxon>
        <taxon>Promethearchaeia</taxon>
        <taxon>Promethearchaeales</taxon>
        <taxon>Promethearchaeaceae</taxon>
        <taxon>Promethearchaeum</taxon>
    </lineage>
</organism>
<dbReference type="Proteomes" id="UP000321408">
    <property type="component" value="Chromosome"/>
</dbReference>
<feature type="transmembrane region" description="Helical" evidence="11">
    <location>
        <begin position="7"/>
        <end position="27"/>
    </location>
</feature>
<sequence>MKKNTQIVLLISFIVATIGIISSLFIFTDISLPTTPLDIGLWIAFGITFIFLINEGISWVKNSKRSDWSDLVVIIFLFITVYLFTKDIMNSFIGSFSLYLIFGIYELKEYEVLNKILLITVITYNFIFFAGILDTILAKDGLWRDTAFSMSFWLMLILGFAFFGRKYMVVFRFMSPQYLTLALYLVAWLAISSIKTIPFTEISLYDYIYEVIIITNVIVYIFTGPLIDLLMGYKKSDDPELTRIIEEVAVKMGMNPKKIKIRFGKYPIINAMAYGAFWDMRMAVIAPNLKDIPEDELKGIVAHELAHLKGKHTLSLTLISIGEILVFKLLKWPVTYYDYTFNPDDQPFPLFVFILISLGISIFLYTFVRMFEATADKNTKKAGYGKELARGLYNLESFYAASHEIGLDATLLSDEKVSENNRLINYMSTAQYLNKMIIKPSKGGLLSNFINAHPPSYHRIIASLDENDISTTYEALMPIIFLRKKKAEAYFVKTDATRQKYMNMATTKVKKQFKIENIKNVAEQLKLKEKLSYKIGKTYAFLNLKTNERLFGKLEDIFYVDNASEPLRYKIKVILGKNPDEIKIINPFIHKEMPLTYGEHYKYRKEGILRLRNIELDAVYFKNGKNKKKSSQYLKKYTGVAIFEKISNNNEDSTLDEVKIPIFKKRNMPKSYEELESIKGEHIFLKKQGTYQMYKLDEVIFKENYLDYTLKLVPTEKNETEKVNEVETNEFEFSKDNLVIKHGDFYFNFHNDEATQKFEDDFLKYYAKHKLDVVFILKKAVNAEIDGKIENFEYNEGNISKISIKNNFNEEFIIEKNKIDVVYIQKPKIVIQNVKDISVFTNLMNKIGSQIHPEKFFN</sequence>
<gene>
    <name evidence="13" type="ORF">DSAG12_01205</name>
</gene>
<comment type="cofactor">
    <cofactor evidence="1">
        <name>Zn(2+)</name>
        <dbReference type="ChEBI" id="CHEBI:29105"/>
    </cofactor>
</comment>
<keyword evidence="3" id="KW-0645">Protease</keyword>
<evidence type="ECO:0000256" key="4">
    <source>
        <dbReference type="ARBA" id="ARBA00022692"/>
    </source>
</evidence>
<dbReference type="GO" id="GO:0006508">
    <property type="term" value="P:proteolysis"/>
    <property type="evidence" value="ECO:0007669"/>
    <property type="project" value="UniProtKB-KW"/>
</dbReference>
<dbReference type="EMBL" id="CP042905">
    <property type="protein sequence ID" value="QEE15380.1"/>
    <property type="molecule type" value="Genomic_DNA"/>
</dbReference>
<dbReference type="GO" id="GO:0004222">
    <property type="term" value="F:metalloendopeptidase activity"/>
    <property type="evidence" value="ECO:0007669"/>
    <property type="project" value="InterPro"/>
</dbReference>
<name>A0A5B9D9H2_9ARCH</name>
<evidence type="ECO:0000256" key="2">
    <source>
        <dbReference type="ARBA" id="ARBA00022475"/>
    </source>
</evidence>
<dbReference type="RefSeq" id="WP_147662291.1">
    <property type="nucleotide sequence ID" value="NZ_CP042905.2"/>
</dbReference>
<feature type="transmembrane region" description="Helical" evidence="11">
    <location>
        <begin position="313"/>
        <end position="330"/>
    </location>
</feature>
<evidence type="ECO:0000256" key="1">
    <source>
        <dbReference type="ARBA" id="ARBA00001947"/>
    </source>
</evidence>
<dbReference type="OrthoDB" id="28389at2157"/>
<keyword evidence="5" id="KW-0479">Metal-binding</keyword>
<accession>A0A5B9D9H2</accession>
<dbReference type="EC" id="3.4.24.-" evidence="13"/>
<keyword evidence="2" id="KW-1003">Cell membrane</keyword>
<evidence type="ECO:0000256" key="6">
    <source>
        <dbReference type="ARBA" id="ARBA00022801"/>
    </source>
</evidence>
<evidence type="ECO:0000256" key="11">
    <source>
        <dbReference type="SAM" id="Phobius"/>
    </source>
</evidence>
<keyword evidence="14" id="KW-1185">Reference proteome</keyword>
<keyword evidence="10 11" id="KW-0472">Membrane</keyword>
<feature type="transmembrane region" description="Helical" evidence="11">
    <location>
        <begin position="150"/>
        <end position="169"/>
    </location>
</feature>
<feature type="transmembrane region" description="Helical" evidence="11">
    <location>
        <begin position="68"/>
        <end position="85"/>
    </location>
</feature>
<dbReference type="PANTHER" id="PTHR43221:SF2">
    <property type="entry name" value="PROTEASE HTPX HOMOLOG"/>
    <property type="match status" value="1"/>
</dbReference>
<dbReference type="GO" id="GO:0046872">
    <property type="term" value="F:metal ion binding"/>
    <property type="evidence" value="ECO:0007669"/>
    <property type="project" value="UniProtKB-KW"/>
</dbReference>
<feature type="domain" description="Peptidase M48" evidence="12">
    <location>
        <begin position="237"/>
        <end position="461"/>
    </location>
</feature>
<dbReference type="AlphaFoldDB" id="A0A5B9D9H2"/>
<keyword evidence="8 11" id="KW-1133">Transmembrane helix</keyword>
<keyword evidence="6 13" id="KW-0378">Hydrolase</keyword>
<dbReference type="PANTHER" id="PTHR43221">
    <property type="entry name" value="PROTEASE HTPX"/>
    <property type="match status" value="1"/>
</dbReference>